<dbReference type="Pfam" id="PF01464">
    <property type="entry name" value="SLT"/>
    <property type="match status" value="1"/>
</dbReference>
<dbReference type="Proteomes" id="UP000741360">
    <property type="component" value="Unassembled WGS sequence"/>
</dbReference>
<name>A0A932GQL9_UNCTE</name>
<dbReference type="Gene3D" id="3.10.350.10">
    <property type="entry name" value="LysM domain"/>
    <property type="match status" value="1"/>
</dbReference>
<gene>
    <name evidence="4" type="ORF">HYY65_10980</name>
</gene>
<comment type="similarity">
    <text evidence="1">Belongs to the transglycosylase Slt family.</text>
</comment>
<evidence type="ECO:0000259" key="3">
    <source>
        <dbReference type="PROSITE" id="PS51782"/>
    </source>
</evidence>
<dbReference type="CDD" id="cd00118">
    <property type="entry name" value="LysM"/>
    <property type="match status" value="1"/>
</dbReference>
<dbReference type="InterPro" id="IPR008258">
    <property type="entry name" value="Transglycosylase_SLT_dom_1"/>
</dbReference>
<reference evidence="4" key="1">
    <citation type="submission" date="2020-07" db="EMBL/GenBank/DDBJ databases">
        <title>Huge and variable diversity of episymbiotic CPR bacteria and DPANN archaea in groundwater ecosystems.</title>
        <authorList>
            <person name="He C.Y."/>
            <person name="Keren R."/>
            <person name="Whittaker M."/>
            <person name="Farag I.F."/>
            <person name="Doudna J."/>
            <person name="Cate J.H.D."/>
            <person name="Banfield J.F."/>
        </authorList>
    </citation>
    <scope>NUCLEOTIDE SEQUENCE</scope>
    <source>
        <strain evidence="4">NC_groundwater_717_Ag_S-0.2um_59_8</strain>
    </source>
</reference>
<dbReference type="PROSITE" id="PS51782">
    <property type="entry name" value="LYSM"/>
    <property type="match status" value="1"/>
</dbReference>
<dbReference type="InterPro" id="IPR018392">
    <property type="entry name" value="LysM"/>
</dbReference>
<evidence type="ECO:0000256" key="1">
    <source>
        <dbReference type="ARBA" id="ARBA00007734"/>
    </source>
</evidence>
<dbReference type="PANTHER" id="PTHR37423">
    <property type="entry name" value="SOLUBLE LYTIC MUREIN TRANSGLYCOSYLASE-RELATED"/>
    <property type="match status" value="1"/>
</dbReference>
<dbReference type="EMBL" id="JACPSX010000211">
    <property type="protein sequence ID" value="MBI3015561.1"/>
    <property type="molecule type" value="Genomic_DNA"/>
</dbReference>
<feature type="region of interest" description="Disordered" evidence="2">
    <location>
        <begin position="41"/>
        <end position="77"/>
    </location>
</feature>
<dbReference type="CDD" id="cd16894">
    <property type="entry name" value="MltD-like"/>
    <property type="match status" value="1"/>
</dbReference>
<comment type="caution">
    <text evidence="4">The sequence shown here is derived from an EMBL/GenBank/DDBJ whole genome shotgun (WGS) entry which is preliminary data.</text>
</comment>
<dbReference type="InterPro" id="IPR036779">
    <property type="entry name" value="LysM_dom_sf"/>
</dbReference>
<organism evidence="4 5">
    <name type="scientific">Tectimicrobiota bacterium</name>
    <dbReference type="NCBI Taxonomy" id="2528274"/>
    <lineage>
        <taxon>Bacteria</taxon>
        <taxon>Pseudomonadati</taxon>
        <taxon>Nitrospinota/Tectimicrobiota group</taxon>
        <taxon>Candidatus Tectimicrobiota</taxon>
    </lineage>
</organism>
<dbReference type="PANTHER" id="PTHR37423:SF2">
    <property type="entry name" value="MEMBRANE-BOUND LYTIC MUREIN TRANSGLYCOSYLASE C"/>
    <property type="match status" value="1"/>
</dbReference>
<evidence type="ECO:0000313" key="5">
    <source>
        <dbReference type="Proteomes" id="UP000741360"/>
    </source>
</evidence>
<feature type="domain" description="LysM" evidence="3">
    <location>
        <begin position="340"/>
        <end position="384"/>
    </location>
</feature>
<dbReference type="Pfam" id="PF01476">
    <property type="entry name" value="LysM"/>
    <property type="match status" value="1"/>
</dbReference>
<protein>
    <submittedName>
        <fullName evidence="4">Transglycosylase SLT domain-containing protein</fullName>
    </submittedName>
</protein>
<dbReference type="SUPFAM" id="SSF53955">
    <property type="entry name" value="Lysozyme-like"/>
    <property type="match status" value="1"/>
</dbReference>
<dbReference type="SUPFAM" id="SSF54106">
    <property type="entry name" value="LysM domain"/>
    <property type="match status" value="1"/>
</dbReference>
<proteinExistence type="inferred from homology"/>
<sequence length="387" mass="43489">MDQSNPRKTDVRNGSAFRWRTSVAALIFLVVTLLATFPARSQVPEESQTGNPKESDLDLVSPPPPSPSADSSESTDLPIARNREVERFIDQFRQARKNFSRVLERSGRYFTVMRTILAEQNLPEDLVYLAVIESGLYFDATSSSGAKGFWQFLGGTAKRYGLVINRWVDDRRDPIKSTHAAARYLTDLYDMFQSWLLAQAGYNAGENAIQRATERGATKDFWELARKGMLREETRNFVPKLMAAVLIGKNPQEYGFGEVKYMAPMEYEEIPVEGEIDLRVLAKLGRVSYDQLRDLNPSLLGPYTPPSYPGGYRLRVPPQNEENLLRALKLLMKKGKPASRFHRVAGGETPATIAARYGIAVTSLLKANRISDPRRVRVGTALQIPLE</sequence>
<dbReference type="AlphaFoldDB" id="A0A932GQL9"/>
<dbReference type="SMART" id="SM00257">
    <property type="entry name" value="LysM"/>
    <property type="match status" value="1"/>
</dbReference>
<accession>A0A932GQL9</accession>
<evidence type="ECO:0000313" key="4">
    <source>
        <dbReference type="EMBL" id="MBI3015561.1"/>
    </source>
</evidence>
<evidence type="ECO:0000256" key="2">
    <source>
        <dbReference type="SAM" id="MobiDB-lite"/>
    </source>
</evidence>
<feature type="compositionally biased region" description="Low complexity" evidence="2">
    <location>
        <begin position="68"/>
        <end position="77"/>
    </location>
</feature>
<dbReference type="Gene3D" id="1.10.530.10">
    <property type="match status" value="1"/>
</dbReference>
<dbReference type="InterPro" id="IPR023346">
    <property type="entry name" value="Lysozyme-like_dom_sf"/>
</dbReference>